<keyword evidence="1" id="KW-1133">Transmembrane helix</keyword>
<keyword evidence="1" id="KW-0812">Transmembrane</keyword>
<proteinExistence type="predicted"/>
<dbReference type="AlphaFoldDB" id="A0A2W1MZ56"/>
<dbReference type="EMBL" id="QKSB01000007">
    <property type="protein sequence ID" value="PZE16674.1"/>
    <property type="molecule type" value="Genomic_DNA"/>
</dbReference>
<protein>
    <submittedName>
        <fullName evidence="2">Uncharacterized protein</fullName>
    </submittedName>
</protein>
<feature type="transmembrane region" description="Helical" evidence="1">
    <location>
        <begin position="68"/>
        <end position="87"/>
    </location>
</feature>
<reference evidence="2 3" key="1">
    <citation type="submission" date="2018-06" db="EMBL/GenBank/DDBJ databases">
        <title>The draft genome sequence of Crocinitomix sp. SM1701.</title>
        <authorList>
            <person name="Zhang X."/>
        </authorList>
    </citation>
    <scope>NUCLEOTIDE SEQUENCE [LARGE SCALE GENOMIC DNA]</scope>
    <source>
        <strain evidence="2 3">SM1701</strain>
    </source>
</reference>
<sequence length="99" mass="11501">MKKPVLVFIITSLVMLSFFYFYPAKVFPTVITDLNGTYTQDFSLQELIKQETDNNPVKSIQYTCTPTFQGWFLMSIIFIGLPIMIAFRTTLKKYPRKGN</sequence>
<keyword evidence="3" id="KW-1185">Reference proteome</keyword>
<evidence type="ECO:0000313" key="2">
    <source>
        <dbReference type="EMBL" id="PZE16674.1"/>
    </source>
</evidence>
<comment type="caution">
    <text evidence="2">The sequence shown here is derived from an EMBL/GenBank/DDBJ whole genome shotgun (WGS) entry which is preliminary data.</text>
</comment>
<keyword evidence="1" id="KW-0472">Membrane</keyword>
<evidence type="ECO:0000313" key="3">
    <source>
        <dbReference type="Proteomes" id="UP000249248"/>
    </source>
</evidence>
<name>A0A2W1MZ56_9FLAO</name>
<feature type="transmembrane region" description="Helical" evidence="1">
    <location>
        <begin position="5"/>
        <end position="22"/>
    </location>
</feature>
<evidence type="ECO:0000256" key="1">
    <source>
        <dbReference type="SAM" id="Phobius"/>
    </source>
</evidence>
<dbReference type="RefSeq" id="WP_111063710.1">
    <property type="nucleotide sequence ID" value="NZ_JBHUCU010000017.1"/>
</dbReference>
<dbReference type="Proteomes" id="UP000249248">
    <property type="component" value="Unassembled WGS sequence"/>
</dbReference>
<gene>
    <name evidence="2" type="ORF">DNU06_12530</name>
</gene>
<organism evidence="2 3">
    <name type="scientific">Putridiphycobacter roseus</name>
    <dbReference type="NCBI Taxonomy" id="2219161"/>
    <lineage>
        <taxon>Bacteria</taxon>
        <taxon>Pseudomonadati</taxon>
        <taxon>Bacteroidota</taxon>
        <taxon>Flavobacteriia</taxon>
        <taxon>Flavobacteriales</taxon>
        <taxon>Crocinitomicaceae</taxon>
        <taxon>Putridiphycobacter</taxon>
    </lineage>
</organism>
<accession>A0A2W1MZ56</accession>